<accession>A0A916JMA4</accession>
<keyword evidence="4" id="KW-1134">Transmembrane beta strand</keyword>
<evidence type="ECO:0000256" key="3">
    <source>
        <dbReference type="ARBA" id="ARBA00022448"/>
    </source>
</evidence>
<evidence type="ECO:0008006" key="10">
    <source>
        <dbReference type="Google" id="ProtNLM"/>
    </source>
</evidence>
<evidence type="ECO:0000256" key="5">
    <source>
        <dbReference type="ARBA" id="ARBA00022692"/>
    </source>
</evidence>
<organism evidence="8 9">
    <name type="scientific">Parvicella tangerina</name>
    <dbReference type="NCBI Taxonomy" id="2829795"/>
    <lineage>
        <taxon>Bacteria</taxon>
        <taxon>Pseudomonadati</taxon>
        <taxon>Bacteroidota</taxon>
        <taxon>Flavobacteriia</taxon>
        <taxon>Flavobacteriales</taxon>
        <taxon>Parvicellaceae</taxon>
        <taxon>Parvicella</taxon>
    </lineage>
</organism>
<sequence>MNRCILGILFLVGNIFVIPAQEDLSLSQALEVALSQNYDIRLVNKSVEVNKVQNTWGEAGRYPTVTFSMTQGNSISDQSNNPTSFIQELLMQNSIQGGVNMNWVLFNGFRVNANKQKLERLEQQSEGNAALVVQNTIQGVILAYYQAKLQSEKMVLLKDVLDLSREKWEYAQLKQDFGVALTVDLLQYESAYYTDSTNLLLQELAYKNAIRNLNMLMGVEETRSWKLIDKLEVEYPTYDYNDLKNKMLSNNQTIKNEYINLEVLKQDIRLAKSTMYPVVAFNAGAQASSSSFKIADYPRASGATLNYFANFTLNFTLYDGGKVRRGIEMLEIQNEVNEIQLEQLQNTLSSELLSQYDFYLTRLEVFDLSKEAFKVARKNFDIAKLKENSGLINSFVLRDIEMAYLRAGLAMIEAGYNLIESQTNISRLTGGLVSQ</sequence>
<dbReference type="EMBL" id="OU015584">
    <property type="protein sequence ID" value="CAG5080306.1"/>
    <property type="molecule type" value="Genomic_DNA"/>
</dbReference>
<dbReference type="PANTHER" id="PTHR30026:SF20">
    <property type="entry name" value="OUTER MEMBRANE PROTEIN TOLC"/>
    <property type="match status" value="1"/>
</dbReference>
<dbReference type="Gene3D" id="1.20.1600.10">
    <property type="entry name" value="Outer membrane efflux proteins (OEP)"/>
    <property type="match status" value="1"/>
</dbReference>
<keyword evidence="9" id="KW-1185">Reference proteome</keyword>
<evidence type="ECO:0000313" key="9">
    <source>
        <dbReference type="Proteomes" id="UP000683507"/>
    </source>
</evidence>
<proteinExistence type="inferred from homology"/>
<dbReference type="InterPro" id="IPR003423">
    <property type="entry name" value="OMP_efflux"/>
</dbReference>
<evidence type="ECO:0000313" key="8">
    <source>
        <dbReference type="EMBL" id="CAG5080306.1"/>
    </source>
</evidence>
<dbReference type="Pfam" id="PF02321">
    <property type="entry name" value="OEP"/>
    <property type="match status" value="2"/>
</dbReference>
<evidence type="ECO:0000256" key="6">
    <source>
        <dbReference type="ARBA" id="ARBA00023136"/>
    </source>
</evidence>
<keyword evidence="6" id="KW-0472">Membrane</keyword>
<keyword evidence="5" id="KW-0812">Transmembrane</keyword>
<comment type="subcellular location">
    <subcellularLocation>
        <location evidence="1">Cell outer membrane</location>
    </subcellularLocation>
</comment>
<name>A0A916JMA4_9FLAO</name>
<dbReference type="GO" id="GO:1990281">
    <property type="term" value="C:efflux pump complex"/>
    <property type="evidence" value="ECO:0007669"/>
    <property type="project" value="TreeGrafter"/>
</dbReference>
<gene>
    <name evidence="8" type="ORF">CRYO30217_01252</name>
</gene>
<evidence type="ECO:0000256" key="4">
    <source>
        <dbReference type="ARBA" id="ARBA00022452"/>
    </source>
</evidence>
<reference evidence="8" key="1">
    <citation type="submission" date="2021-04" db="EMBL/GenBank/DDBJ databases">
        <authorList>
            <person name="Rodrigo-Torres L."/>
            <person name="Arahal R. D."/>
            <person name="Lucena T."/>
        </authorList>
    </citation>
    <scope>NUCLEOTIDE SEQUENCE</scope>
    <source>
        <strain evidence="8">AS29M-1</strain>
    </source>
</reference>
<dbReference type="GO" id="GO:0015288">
    <property type="term" value="F:porin activity"/>
    <property type="evidence" value="ECO:0007669"/>
    <property type="project" value="TreeGrafter"/>
</dbReference>
<dbReference type="InterPro" id="IPR051906">
    <property type="entry name" value="TolC-like"/>
</dbReference>
<dbReference type="Proteomes" id="UP000683507">
    <property type="component" value="Chromosome"/>
</dbReference>
<dbReference type="AlphaFoldDB" id="A0A916JMA4"/>
<dbReference type="SUPFAM" id="SSF56954">
    <property type="entry name" value="Outer membrane efflux proteins (OEP)"/>
    <property type="match status" value="1"/>
</dbReference>
<dbReference type="PANTHER" id="PTHR30026">
    <property type="entry name" value="OUTER MEMBRANE PROTEIN TOLC"/>
    <property type="match status" value="1"/>
</dbReference>
<dbReference type="KEGG" id="ptan:CRYO30217_01252"/>
<evidence type="ECO:0000256" key="1">
    <source>
        <dbReference type="ARBA" id="ARBA00004442"/>
    </source>
</evidence>
<keyword evidence="7" id="KW-0998">Cell outer membrane</keyword>
<keyword evidence="3" id="KW-0813">Transport</keyword>
<dbReference type="GO" id="GO:0015562">
    <property type="term" value="F:efflux transmembrane transporter activity"/>
    <property type="evidence" value="ECO:0007669"/>
    <property type="project" value="InterPro"/>
</dbReference>
<evidence type="ECO:0000256" key="2">
    <source>
        <dbReference type="ARBA" id="ARBA00007613"/>
    </source>
</evidence>
<protein>
    <recommendedName>
        <fullName evidence="10">TolC family protein</fullName>
    </recommendedName>
</protein>
<dbReference type="RefSeq" id="WP_258541461.1">
    <property type="nucleotide sequence ID" value="NZ_OU015584.1"/>
</dbReference>
<evidence type="ECO:0000256" key="7">
    <source>
        <dbReference type="ARBA" id="ARBA00023237"/>
    </source>
</evidence>
<dbReference type="GO" id="GO:0009279">
    <property type="term" value="C:cell outer membrane"/>
    <property type="evidence" value="ECO:0007669"/>
    <property type="project" value="UniProtKB-SubCell"/>
</dbReference>
<comment type="similarity">
    <text evidence="2">Belongs to the outer membrane factor (OMF) (TC 1.B.17) family.</text>
</comment>